<gene>
    <name evidence="1" type="ORF">OJ1004_E04.11</name>
    <name evidence="2" type="ORF">OJ1695_H09.26</name>
</gene>
<organism evidence="2 3">
    <name type="scientific">Oryza sativa subsp. japonica</name>
    <name type="common">Rice</name>
    <dbReference type="NCBI Taxonomy" id="39947"/>
    <lineage>
        <taxon>Eukaryota</taxon>
        <taxon>Viridiplantae</taxon>
        <taxon>Streptophyta</taxon>
        <taxon>Embryophyta</taxon>
        <taxon>Tracheophyta</taxon>
        <taxon>Spermatophyta</taxon>
        <taxon>Magnoliopsida</taxon>
        <taxon>Liliopsida</taxon>
        <taxon>Poales</taxon>
        <taxon>Poaceae</taxon>
        <taxon>BOP clade</taxon>
        <taxon>Oryzoideae</taxon>
        <taxon>Oryzeae</taxon>
        <taxon>Oryzinae</taxon>
        <taxon>Oryza</taxon>
        <taxon>Oryza sativa</taxon>
    </lineage>
</organism>
<reference evidence="1" key="1">
    <citation type="submission" date="2001-08" db="EMBL/GenBank/DDBJ databases">
        <title>Oryza sativa nipponbare(GA3) genomic DNA, chromosome 2, BAC clone:OJ1004_E04.</title>
        <authorList>
            <person name="Sasaki T."/>
            <person name="Matsumoto T."/>
            <person name="Yamamoto K."/>
        </authorList>
    </citation>
    <scope>NUCLEOTIDE SEQUENCE</scope>
</reference>
<reference evidence="3" key="4">
    <citation type="journal article" date="2008" name="Nucleic Acids Res.">
        <title>The rice annotation project database (RAP-DB): 2008 update.</title>
        <authorList>
            <consortium name="The rice annotation project (RAP)"/>
        </authorList>
    </citation>
    <scope>GENOME REANNOTATION</scope>
    <source>
        <strain evidence="3">cv. Nipponbare</strain>
    </source>
</reference>
<protein>
    <submittedName>
        <fullName evidence="2">Uncharacterized protein</fullName>
    </submittedName>
</protein>
<dbReference type="EMBL" id="AP003975">
    <property type="protein sequence ID" value="BAD19080.1"/>
    <property type="molecule type" value="Genomic_DNA"/>
</dbReference>
<evidence type="ECO:0000313" key="1">
    <source>
        <dbReference type="EMBL" id="BAD19080.1"/>
    </source>
</evidence>
<proteinExistence type="predicted"/>
<evidence type="ECO:0000313" key="3">
    <source>
        <dbReference type="Proteomes" id="UP000000763"/>
    </source>
</evidence>
<dbReference type="AlphaFoldDB" id="Q6K8X9"/>
<dbReference type="Proteomes" id="UP000000763">
    <property type="component" value="Chromosome 2"/>
</dbReference>
<sequence length="89" mass="9393">MSVCHVTTLYFPSSLPSSSLSLSLSLQTTGGWGGEEAGGELRVKRSKGGGCCRRAHSLSPWRERPNQRSCSATCSALPLNSSAHSPCLL</sequence>
<evidence type="ECO:0000313" key="2">
    <source>
        <dbReference type="EMBL" id="BAD19281.1"/>
    </source>
</evidence>
<accession>Q6K8X9</accession>
<dbReference type="EMBL" id="AP004094">
    <property type="protein sequence ID" value="BAD19281.1"/>
    <property type="molecule type" value="Genomic_DNA"/>
</dbReference>
<reference evidence="3" key="3">
    <citation type="journal article" date="2005" name="Nature">
        <title>The map-based sequence of the rice genome.</title>
        <authorList>
            <consortium name="International rice genome sequencing project (IRGSP)"/>
            <person name="Matsumoto T."/>
            <person name="Wu J."/>
            <person name="Kanamori H."/>
            <person name="Katayose Y."/>
            <person name="Fujisawa M."/>
            <person name="Namiki N."/>
            <person name="Mizuno H."/>
            <person name="Yamamoto K."/>
            <person name="Antonio B.A."/>
            <person name="Baba T."/>
            <person name="Sakata K."/>
            <person name="Nagamura Y."/>
            <person name="Aoki H."/>
            <person name="Arikawa K."/>
            <person name="Arita K."/>
            <person name="Bito T."/>
            <person name="Chiden Y."/>
            <person name="Fujitsuka N."/>
            <person name="Fukunaka R."/>
            <person name="Hamada M."/>
            <person name="Harada C."/>
            <person name="Hayashi A."/>
            <person name="Hijishita S."/>
            <person name="Honda M."/>
            <person name="Hosokawa S."/>
            <person name="Ichikawa Y."/>
            <person name="Idonuma A."/>
            <person name="Iijima M."/>
            <person name="Ikeda M."/>
            <person name="Ikeno M."/>
            <person name="Ito K."/>
            <person name="Ito S."/>
            <person name="Ito T."/>
            <person name="Ito Y."/>
            <person name="Ito Y."/>
            <person name="Iwabuchi A."/>
            <person name="Kamiya K."/>
            <person name="Karasawa W."/>
            <person name="Kurita K."/>
            <person name="Katagiri S."/>
            <person name="Kikuta A."/>
            <person name="Kobayashi H."/>
            <person name="Kobayashi N."/>
            <person name="Machita K."/>
            <person name="Maehara T."/>
            <person name="Masukawa M."/>
            <person name="Mizubayashi T."/>
            <person name="Mukai Y."/>
            <person name="Nagasaki H."/>
            <person name="Nagata Y."/>
            <person name="Naito S."/>
            <person name="Nakashima M."/>
            <person name="Nakama Y."/>
            <person name="Nakamichi Y."/>
            <person name="Nakamura M."/>
            <person name="Meguro A."/>
            <person name="Negishi M."/>
            <person name="Ohta I."/>
            <person name="Ohta T."/>
            <person name="Okamoto M."/>
            <person name="Ono N."/>
            <person name="Saji S."/>
            <person name="Sakaguchi M."/>
            <person name="Sakai K."/>
            <person name="Shibata M."/>
            <person name="Shimokawa T."/>
            <person name="Song J."/>
            <person name="Takazaki Y."/>
            <person name="Terasawa K."/>
            <person name="Tsugane M."/>
            <person name="Tsuji K."/>
            <person name="Ueda S."/>
            <person name="Waki K."/>
            <person name="Yamagata H."/>
            <person name="Yamamoto M."/>
            <person name="Yamamoto S."/>
            <person name="Yamane H."/>
            <person name="Yoshiki S."/>
            <person name="Yoshihara R."/>
            <person name="Yukawa K."/>
            <person name="Zhong H."/>
            <person name="Yano M."/>
            <person name="Yuan Q."/>
            <person name="Ouyang S."/>
            <person name="Liu J."/>
            <person name="Jones K.M."/>
            <person name="Gansberger K."/>
            <person name="Moffat K."/>
            <person name="Hill J."/>
            <person name="Bera J."/>
            <person name="Fadrosh D."/>
            <person name="Jin S."/>
            <person name="Johri S."/>
            <person name="Kim M."/>
            <person name="Overton L."/>
            <person name="Reardon M."/>
            <person name="Tsitrin T."/>
            <person name="Vuong H."/>
            <person name="Weaver B."/>
            <person name="Ciecko A."/>
            <person name="Tallon L."/>
            <person name="Jackson J."/>
            <person name="Pai G."/>
            <person name="Aken S.V."/>
            <person name="Utterback T."/>
            <person name="Reidmuller S."/>
            <person name="Feldblyum T."/>
            <person name="Hsiao J."/>
            <person name="Zismann V."/>
            <person name="Iobst S."/>
            <person name="de Vazeille A.R."/>
            <person name="Buell C.R."/>
            <person name="Ying K."/>
            <person name="Li Y."/>
            <person name="Lu T."/>
            <person name="Huang Y."/>
            <person name="Zhao Q."/>
            <person name="Feng Q."/>
            <person name="Zhang L."/>
            <person name="Zhu J."/>
            <person name="Weng Q."/>
            <person name="Mu J."/>
            <person name="Lu Y."/>
            <person name="Fan D."/>
            <person name="Liu Y."/>
            <person name="Guan J."/>
            <person name="Zhang Y."/>
            <person name="Yu S."/>
            <person name="Liu X."/>
            <person name="Zhang Y."/>
            <person name="Hong G."/>
            <person name="Han B."/>
            <person name="Choisne N."/>
            <person name="Demange N."/>
            <person name="Orjeda G."/>
            <person name="Samain S."/>
            <person name="Cattolico L."/>
            <person name="Pelletier E."/>
            <person name="Couloux A."/>
            <person name="Segurens B."/>
            <person name="Wincker P."/>
            <person name="D'Hont A."/>
            <person name="Scarpelli C."/>
            <person name="Weissenbach J."/>
            <person name="Salanoubat M."/>
            <person name="Quetier F."/>
            <person name="Yu Y."/>
            <person name="Kim H.R."/>
            <person name="Rambo T."/>
            <person name="Currie J."/>
            <person name="Collura K."/>
            <person name="Luo M."/>
            <person name="Yang T."/>
            <person name="Ammiraju J.S.S."/>
            <person name="Engler F."/>
            <person name="Soderlund C."/>
            <person name="Wing R.A."/>
            <person name="Palmer L.E."/>
            <person name="de la Bastide M."/>
            <person name="Spiegel L."/>
            <person name="Nascimento L."/>
            <person name="Zutavern T."/>
            <person name="O'Shaughnessy A."/>
            <person name="Dike S."/>
            <person name="Dedhia N."/>
            <person name="Preston R."/>
            <person name="Balija V."/>
            <person name="McCombie W.R."/>
            <person name="Chow T."/>
            <person name="Chen H."/>
            <person name="Chung M."/>
            <person name="Chen C."/>
            <person name="Shaw J."/>
            <person name="Wu H."/>
            <person name="Hsiao K."/>
            <person name="Chao Y."/>
            <person name="Chu M."/>
            <person name="Cheng C."/>
            <person name="Hour A."/>
            <person name="Lee P."/>
            <person name="Lin S."/>
            <person name="Lin Y."/>
            <person name="Liou J."/>
            <person name="Liu S."/>
            <person name="Hsing Y."/>
            <person name="Raghuvanshi S."/>
            <person name="Mohanty A."/>
            <person name="Bharti A.K."/>
            <person name="Gaur A."/>
            <person name="Gupta V."/>
            <person name="Kumar D."/>
            <person name="Ravi V."/>
            <person name="Vij S."/>
            <person name="Kapur A."/>
            <person name="Khurana P."/>
            <person name="Khurana P."/>
            <person name="Khurana J.P."/>
            <person name="Tyagi A.K."/>
            <person name="Gaikwad K."/>
            <person name="Singh A."/>
            <person name="Dalal V."/>
            <person name="Srivastava S."/>
            <person name="Dixit A."/>
            <person name="Pal A.K."/>
            <person name="Ghazi I.A."/>
            <person name="Yadav M."/>
            <person name="Pandit A."/>
            <person name="Bhargava A."/>
            <person name="Sureshbabu K."/>
            <person name="Batra K."/>
            <person name="Sharma T.R."/>
            <person name="Mohapatra T."/>
            <person name="Singh N.K."/>
            <person name="Messing J."/>
            <person name="Nelson A.B."/>
            <person name="Fuks G."/>
            <person name="Kavchok S."/>
            <person name="Keizer G."/>
            <person name="Linton E."/>
            <person name="Llaca V."/>
            <person name="Song R."/>
            <person name="Tanyolac B."/>
            <person name="Young S."/>
            <person name="Ho-Il K."/>
            <person name="Hahn J.H."/>
            <person name="Sangsakoo G."/>
            <person name="Vanavichit A."/>
            <person name="de Mattos Luiz.A.T."/>
            <person name="Zimmer P.D."/>
            <person name="Malone G."/>
            <person name="Dellagostin O."/>
            <person name="de Oliveira A.C."/>
            <person name="Bevan M."/>
            <person name="Bancroft I."/>
            <person name="Minx P."/>
            <person name="Cordum H."/>
            <person name="Wilson R."/>
            <person name="Cheng Z."/>
            <person name="Jin W."/>
            <person name="Jiang J."/>
            <person name="Leong S.A."/>
            <person name="Iwama H."/>
            <person name="Gojobori T."/>
            <person name="Itoh T."/>
            <person name="Niimura Y."/>
            <person name="Fujii Y."/>
            <person name="Habara T."/>
            <person name="Sakai H."/>
            <person name="Sato Y."/>
            <person name="Wilson G."/>
            <person name="Kumar K."/>
            <person name="McCouch S."/>
            <person name="Juretic N."/>
            <person name="Hoen D."/>
            <person name="Wright S."/>
            <person name="Bruskiewich R."/>
            <person name="Bureau T."/>
            <person name="Miyao A."/>
            <person name="Hirochika H."/>
            <person name="Nishikawa T."/>
            <person name="Kadowaki K."/>
            <person name="Sugiura M."/>
            <person name="Burr B."/>
            <person name="Sasaki T."/>
        </authorList>
    </citation>
    <scope>NUCLEOTIDE SEQUENCE [LARGE SCALE GENOMIC DNA]</scope>
    <source>
        <strain evidence="3">cv. Nipponbare</strain>
    </source>
</reference>
<reference evidence="2" key="2">
    <citation type="submission" date="2001-08" db="EMBL/GenBank/DDBJ databases">
        <title>Oryza sativa nipponbare(GA3) genomic DNA, chromosome 2, BAC clone:OJ1695_H09.</title>
        <authorList>
            <person name="Sasaki T."/>
            <person name="Matsumoto T."/>
            <person name="Yamamoto K."/>
        </authorList>
    </citation>
    <scope>NUCLEOTIDE SEQUENCE</scope>
</reference>
<name>Q6K8X9_ORYSJ</name>